<dbReference type="GO" id="GO:0008324">
    <property type="term" value="F:monoatomic cation transmembrane transporter activity"/>
    <property type="evidence" value="ECO:0007669"/>
    <property type="project" value="InterPro"/>
</dbReference>
<gene>
    <name evidence="2" type="ORF">CWE10_21245</name>
</gene>
<comment type="caution">
    <text evidence="2">The sequence shown here is derived from an EMBL/GenBank/DDBJ whole genome shotgun (WGS) entry which is preliminary data.</text>
</comment>
<name>A0A953I587_SYMTR</name>
<proteinExistence type="predicted"/>
<dbReference type="Pfam" id="PF25991">
    <property type="entry name" value="KhtT_N"/>
    <property type="match status" value="1"/>
</dbReference>
<dbReference type="InterPro" id="IPR026278">
    <property type="entry name" value="KhtT"/>
</dbReference>
<dbReference type="GO" id="GO:0006813">
    <property type="term" value="P:potassium ion transport"/>
    <property type="evidence" value="ECO:0007669"/>
    <property type="project" value="InterPro"/>
</dbReference>
<protein>
    <submittedName>
        <fullName evidence="2">Potassium:proton antiporter</fullName>
    </submittedName>
</protein>
<dbReference type="PANTHER" id="PTHR30445">
    <property type="entry name" value="K(+)_H(+) ANTIPORTER SUBUNIT KHTT"/>
    <property type="match status" value="1"/>
</dbReference>
<dbReference type="PROSITE" id="PS51202">
    <property type="entry name" value="RCK_C"/>
    <property type="match status" value="1"/>
</dbReference>
<dbReference type="RefSeq" id="WP_273382299.1">
    <property type="nucleotide sequence ID" value="NZ_PIUK01000633.1"/>
</dbReference>
<sequence length="165" mass="18195">MPGIRETDLPGIGRKFLIETRSGDKMVVVVHDDGRRAIYHFDQEDPDEPVSMVTLDDTEARQVAAIVGGLAYQPKVLEEMDMDVNDLMIKWYRLGPHSPGAGKRIGELQVRQVTGATIIAIVNQDRSKKINPGPEEVLQAGQTLVVVGERNQVKALERLVVGEGQ</sequence>
<dbReference type="Pfam" id="PF02080">
    <property type="entry name" value="TrkA_C"/>
    <property type="match status" value="1"/>
</dbReference>
<evidence type="ECO:0000313" key="3">
    <source>
        <dbReference type="Proteomes" id="UP000732377"/>
    </source>
</evidence>
<dbReference type="InterPro" id="IPR058776">
    <property type="entry name" value="KhtT-like_N"/>
</dbReference>
<dbReference type="Gene3D" id="3.30.70.1450">
    <property type="entry name" value="Regulator of K+ conductance, C-terminal domain"/>
    <property type="match status" value="1"/>
</dbReference>
<dbReference type="PIRSF" id="PIRSF005028">
    <property type="entry name" value="KhtT"/>
    <property type="match status" value="1"/>
</dbReference>
<evidence type="ECO:0000313" key="2">
    <source>
        <dbReference type="EMBL" id="MBY6278612.1"/>
    </source>
</evidence>
<evidence type="ECO:0000259" key="1">
    <source>
        <dbReference type="PROSITE" id="PS51202"/>
    </source>
</evidence>
<dbReference type="AlphaFoldDB" id="A0A953I587"/>
<dbReference type="EMBL" id="PIUK01000633">
    <property type="protein sequence ID" value="MBY6278612.1"/>
    <property type="molecule type" value="Genomic_DNA"/>
</dbReference>
<dbReference type="InterPro" id="IPR036721">
    <property type="entry name" value="RCK_C_sf"/>
</dbReference>
<reference evidence="2" key="1">
    <citation type="submission" date="2017-11" db="EMBL/GenBank/DDBJ databases">
        <title>Three new genomes from thermophilic consortium.</title>
        <authorList>
            <person name="Quaggio R."/>
            <person name="Amgarten D."/>
            <person name="Setubal J.C."/>
        </authorList>
    </citation>
    <scope>NUCLEOTIDE SEQUENCE</scope>
    <source>
        <strain evidence="2">ZCTH01-B2</strain>
    </source>
</reference>
<feature type="domain" description="RCK C-terminal" evidence="1">
    <location>
        <begin position="77"/>
        <end position="162"/>
    </location>
</feature>
<dbReference type="Proteomes" id="UP000732377">
    <property type="component" value="Unassembled WGS sequence"/>
</dbReference>
<dbReference type="PANTHER" id="PTHR30445:SF8">
    <property type="entry name" value="K(+)_H(+) ANTIPORTER SUBUNIT KHTT"/>
    <property type="match status" value="1"/>
</dbReference>
<organism evidence="2 3">
    <name type="scientific">Symbiobacterium thermophilum</name>
    <dbReference type="NCBI Taxonomy" id="2734"/>
    <lineage>
        <taxon>Bacteria</taxon>
        <taxon>Bacillati</taxon>
        <taxon>Bacillota</taxon>
        <taxon>Clostridia</taxon>
        <taxon>Eubacteriales</taxon>
        <taxon>Symbiobacteriaceae</taxon>
        <taxon>Symbiobacterium</taxon>
    </lineage>
</organism>
<dbReference type="SUPFAM" id="SSF116726">
    <property type="entry name" value="TrkA C-terminal domain-like"/>
    <property type="match status" value="1"/>
</dbReference>
<dbReference type="InterPro" id="IPR006037">
    <property type="entry name" value="RCK_C"/>
</dbReference>
<accession>A0A953I587</accession>
<dbReference type="InterPro" id="IPR050144">
    <property type="entry name" value="AAE_transporter"/>
</dbReference>